<accession>A0A918AXU0</accession>
<keyword evidence="2" id="KW-1185">Reference proteome</keyword>
<name>A0A918AXU0_9ACTN</name>
<dbReference type="SUPFAM" id="SSF53474">
    <property type="entry name" value="alpha/beta-Hydrolases"/>
    <property type="match status" value="1"/>
</dbReference>
<dbReference type="AlphaFoldDB" id="A0A918AXU0"/>
<gene>
    <name evidence="1" type="ORF">GCM10010249_13380</name>
</gene>
<proteinExistence type="predicted"/>
<organism evidence="1 2">
    <name type="scientific">Streptomyces roseolilacinus</name>
    <dbReference type="NCBI Taxonomy" id="66904"/>
    <lineage>
        <taxon>Bacteria</taxon>
        <taxon>Bacillati</taxon>
        <taxon>Actinomycetota</taxon>
        <taxon>Actinomycetes</taxon>
        <taxon>Kitasatosporales</taxon>
        <taxon>Streptomycetaceae</taxon>
        <taxon>Streptomyces</taxon>
    </lineage>
</organism>
<sequence length="103" mass="10940">MGPDRSCRRCVALEFRGSDGLTVRYYAWGSGDALPPVFLHHGFTADAHLDWVDPGIVAALVARGRRVHALVGAALRVLPGDHLAVMRHPDSAAAVADFLTPAG</sequence>
<dbReference type="EMBL" id="BMSV01000002">
    <property type="protein sequence ID" value="GGP96497.1"/>
    <property type="molecule type" value="Genomic_DNA"/>
</dbReference>
<dbReference type="Proteomes" id="UP000654123">
    <property type="component" value="Unassembled WGS sequence"/>
</dbReference>
<dbReference type="Gene3D" id="3.40.50.1820">
    <property type="entry name" value="alpha/beta hydrolase"/>
    <property type="match status" value="1"/>
</dbReference>
<dbReference type="InterPro" id="IPR029058">
    <property type="entry name" value="AB_hydrolase_fold"/>
</dbReference>
<comment type="caution">
    <text evidence="1">The sequence shown here is derived from an EMBL/GenBank/DDBJ whole genome shotgun (WGS) entry which is preliminary data.</text>
</comment>
<reference evidence="1" key="2">
    <citation type="submission" date="2020-09" db="EMBL/GenBank/DDBJ databases">
        <authorList>
            <person name="Sun Q."/>
            <person name="Ohkuma M."/>
        </authorList>
    </citation>
    <scope>NUCLEOTIDE SEQUENCE</scope>
    <source>
        <strain evidence="1">JCM 4335</strain>
    </source>
</reference>
<protein>
    <recommendedName>
        <fullName evidence="3">Alpha/beta hydrolase</fullName>
    </recommendedName>
</protein>
<evidence type="ECO:0000313" key="2">
    <source>
        <dbReference type="Proteomes" id="UP000654123"/>
    </source>
</evidence>
<evidence type="ECO:0008006" key="3">
    <source>
        <dbReference type="Google" id="ProtNLM"/>
    </source>
</evidence>
<reference evidence="1" key="1">
    <citation type="journal article" date="2014" name="Int. J. Syst. Evol. Microbiol.">
        <title>Complete genome sequence of Corynebacterium casei LMG S-19264T (=DSM 44701T), isolated from a smear-ripened cheese.</title>
        <authorList>
            <consortium name="US DOE Joint Genome Institute (JGI-PGF)"/>
            <person name="Walter F."/>
            <person name="Albersmeier A."/>
            <person name="Kalinowski J."/>
            <person name="Ruckert C."/>
        </authorList>
    </citation>
    <scope>NUCLEOTIDE SEQUENCE</scope>
    <source>
        <strain evidence="1">JCM 4335</strain>
    </source>
</reference>
<evidence type="ECO:0000313" key="1">
    <source>
        <dbReference type="EMBL" id="GGP96497.1"/>
    </source>
</evidence>